<accession>A0A0A9EBA9</accession>
<organism evidence="2">
    <name type="scientific">Arundo donax</name>
    <name type="common">Giant reed</name>
    <name type="synonym">Donax arundinaceus</name>
    <dbReference type="NCBI Taxonomy" id="35708"/>
    <lineage>
        <taxon>Eukaryota</taxon>
        <taxon>Viridiplantae</taxon>
        <taxon>Streptophyta</taxon>
        <taxon>Embryophyta</taxon>
        <taxon>Tracheophyta</taxon>
        <taxon>Spermatophyta</taxon>
        <taxon>Magnoliopsida</taxon>
        <taxon>Liliopsida</taxon>
        <taxon>Poales</taxon>
        <taxon>Poaceae</taxon>
        <taxon>PACMAD clade</taxon>
        <taxon>Arundinoideae</taxon>
        <taxon>Arundineae</taxon>
        <taxon>Arundo</taxon>
    </lineage>
</organism>
<evidence type="ECO:0000313" key="2">
    <source>
        <dbReference type="EMBL" id="JAD95190.1"/>
    </source>
</evidence>
<feature type="transmembrane region" description="Helical" evidence="1">
    <location>
        <begin position="51"/>
        <end position="73"/>
    </location>
</feature>
<protein>
    <submittedName>
        <fullName evidence="2">Uncharacterized protein</fullName>
    </submittedName>
</protein>
<sequence length="89" mass="9463">MFQTFETQGQVVSTICTFFSFSVYISSTAAPNAGNTTTSPWSTTLKSLIPASTGMISTPISSNLLLTVGLWMISLVSQMRSSGNCLRAS</sequence>
<keyword evidence="1" id="KW-0472">Membrane</keyword>
<name>A0A0A9EBA9_ARUDO</name>
<evidence type="ECO:0000256" key="1">
    <source>
        <dbReference type="SAM" id="Phobius"/>
    </source>
</evidence>
<keyword evidence="1" id="KW-1133">Transmembrane helix</keyword>
<reference evidence="2" key="1">
    <citation type="submission" date="2014-09" db="EMBL/GenBank/DDBJ databases">
        <authorList>
            <person name="Magalhaes I.L.F."/>
            <person name="Oliveira U."/>
            <person name="Santos F.R."/>
            <person name="Vidigal T.H.D.A."/>
            <person name="Brescovit A.D."/>
            <person name="Santos A.J."/>
        </authorList>
    </citation>
    <scope>NUCLEOTIDE SEQUENCE</scope>
    <source>
        <tissue evidence="2">Shoot tissue taken approximately 20 cm above the soil surface</tissue>
    </source>
</reference>
<proteinExistence type="predicted"/>
<reference evidence="2" key="2">
    <citation type="journal article" date="2015" name="Data Brief">
        <title>Shoot transcriptome of the giant reed, Arundo donax.</title>
        <authorList>
            <person name="Barrero R.A."/>
            <person name="Guerrero F.D."/>
            <person name="Moolhuijzen P."/>
            <person name="Goolsby J.A."/>
            <person name="Tidwell J."/>
            <person name="Bellgard S.E."/>
            <person name="Bellgard M.I."/>
        </authorList>
    </citation>
    <scope>NUCLEOTIDE SEQUENCE</scope>
    <source>
        <tissue evidence="2">Shoot tissue taken approximately 20 cm above the soil surface</tissue>
    </source>
</reference>
<feature type="transmembrane region" description="Helical" evidence="1">
    <location>
        <begin position="12"/>
        <end position="31"/>
    </location>
</feature>
<dbReference type="AlphaFoldDB" id="A0A0A9EBA9"/>
<keyword evidence="1" id="KW-0812">Transmembrane</keyword>
<dbReference type="EMBL" id="GBRH01202705">
    <property type="protein sequence ID" value="JAD95190.1"/>
    <property type="molecule type" value="Transcribed_RNA"/>
</dbReference>